<name>A0A9N9QQX7_9CUCU</name>
<dbReference type="EMBL" id="OU892282">
    <property type="protein sequence ID" value="CAG9770878.1"/>
    <property type="molecule type" value="Genomic_DNA"/>
</dbReference>
<accession>A0A9N9QQX7</accession>
<dbReference type="InterPro" id="IPR039758">
    <property type="entry name" value="NAGK-like"/>
</dbReference>
<organism evidence="6 7">
    <name type="scientific">Ceutorhynchus assimilis</name>
    <name type="common">cabbage seed weevil</name>
    <dbReference type="NCBI Taxonomy" id="467358"/>
    <lineage>
        <taxon>Eukaryota</taxon>
        <taxon>Metazoa</taxon>
        <taxon>Ecdysozoa</taxon>
        <taxon>Arthropoda</taxon>
        <taxon>Hexapoda</taxon>
        <taxon>Insecta</taxon>
        <taxon>Pterygota</taxon>
        <taxon>Neoptera</taxon>
        <taxon>Endopterygota</taxon>
        <taxon>Coleoptera</taxon>
        <taxon>Polyphaga</taxon>
        <taxon>Cucujiformia</taxon>
        <taxon>Curculionidae</taxon>
        <taxon>Ceutorhynchinae</taxon>
        <taxon>Ceutorhynchus</taxon>
    </lineage>
</organism>
<dbReference type="Pfam" id="PF01869">
    <property type="entry name" value="BcrAD_BadFG"/>
    <property type="match status" value="1"/>
</dbReference>
<keyword evidence="7" id="KW-1185">Reference proteome</keyword>
<dbReference type="InterPro" id="IPR043129">
    <property type="entry name" value="ATPase_NBD"/>
</dbReference>
<dbReference type="PANTHER" id="PTHR12862:SF0">
    <property type="entry name" value="N-ACETYL-D-GLUCOSAMINE KINASE"/>
    <property type="match status" value="1"/>
</dbReference>
<dbReference type="Proteomes" id="UP001152799">
    <property type="component" value="Chromosome 6"/>
</dbReference>
<reference evidence="6" key="1">
    <citation type="submission" date="2022-01" db="EMBL/GenBank/DDBJ databases">
        <authorList>
            <person name="King R."/>
        </authorList>
    </citation>
    <scope>NUCLEOTIDE SEQUENCE</scope>
</reference>
<evidence type="ECO:0000259" key="5">
    <source>
        <dbReference type="Pfam" id="PF01869"/>
    </source>
</evidence>
<evidence type="ECO:0000256" key="2">
    <source>
        <dbReference type="ARBA" id="ARBA00012122"/>
    </source>
</evidence>
<evidence type="ECO:0000256" key="1">
    <source>
        <dbReference type="ARBA" id="ARBA00006198"/>
    </source>
</evidence>
<proteinExistence type="inferred from homology"/>
<dbReference type="CDD" id="cd24078">
    <property type="entry name" value="ASKHA_NBD_NAGK_meta"/>
    <property type="match status" value="1"/>
</dbReference>
<evidence type="ECO:0000313" key="7">
    <source>
        <dbReference type="Proteomes" id="UP001152799"/>
    </source>
</evidence>
<dbReference type="AlphaFoldDB" id="A0A9N9QQX7"/>
<dbReference type="InterPro" id="IPR002731">
    <property type="entry name" value="ATPase_BadF"/>
</dbReference>
<sequence length="347" mass="37544">MASEIVGGLEGGASNSTAILLNPQGQVIATAKGTGTNHHLIGKQECFKKIENLFNQAKKQAGILLDTPIAAIGLSLSGCEEEESNQEFMRELAKAYPNLAQQYAIGSDTNGSIATISNNGGIVCIAGTGSNTLLINPNGERAQCGGWGSVLGDEGSAWDIARKAIKYCFDDLDNFEPAPYSIDNLWNLVQKFFNIKQQTGILDYIYKDFDKSRIALMCKSVADLAREGDALSSHIFQQAGRDLAKSIAAVAGKASKELTNRDGGLHVICVGSVWLSWDLLQCGFTSFLQKNTSMKKLTLLRLKTEMGVGAAYMAADRLNLKLERDYSKNYQVFSVYNRAKMCNGVGL</sequence>
<dbReference type="GO" id="GO:0045127">
    <property type="term" value="F:N-acetylglucosamine kinase activity"/>
    <property type="evidence" value="ECO:0007669"/>
    <property type="project" value="UniProtKB-EC"/>
</dbReference>
<evidence type="ECO:0000256" key="4">
    <source>
        <dbReference type="ARBA" id="ARBA00031123"/>
    </source>
</evidence>
<evidence type="ECO:0000256" key="3">
    <source>
        <dbReference type="ARBA" id="ARBA00014974"/>
    </source>
</evidence>
<dbReference type="Gene3D" id="3.30.420.40">
    <property type="match status" value="1"/>
</dbReference>
<gene>
    <name evidence="6" type="ORF">CEUTPL_LOCUS11322</name>
</gene>
<evidence type="ECO:0000313" key="6">
    <source>
        <dbReference type="EMBL" id="CAG9770878.1"/>
    </source>
</evidence>
<dbReference type="SUPFAM" id="SSF53067">
    <property type="entry name" value="Actin-like ATPase domain"/>
    <property type="match status" value="2"/>
</dbReference>
<dbReference type="PANTHER" id="PTHR12862">
    <property type="entry name" value="BADF TYPE ATPASE DOMAIN-CONTAINING PROTEIN"/>
    <property type="match status" value="1"/>
</dbReference>
<comment type="similarity">
    <text evidence="1">Belongs to the eukaryotic-type N-acetylglucosamine kinase family.</text>
</comment>
<dbReference type="OrthoDB" id="311172at2759"/>
<protein>
    <recommendedName>
        <fullName evidence="3">N-acetyl-D-glucosamine kinase</fullName>
        <ecNumber evidence="2">2.7.1.59</ecNumber>
    </recommendedName>
    <alternativeName>
        <fullName evidence="4">GlcNAc kinase</fullName>
    </alternativeName>
</protein>
<dbReference type="EC" id="2.7.1.59" evidence="2"/>
<feature type="domain" description="ATPase BadF/BadG/BcrA/BcrD type" evidence="5">
    <location>
        <begin position="8"/>
        <end position="276"/>
    </location>
</feature>